<dbReference type="InterPro" id="IPR003661">
    <property type="entry name" value="HisK_dim/P_dom"/>
</dbReference>
<reference evidence="19" key="1">
    <citation type="submission" date="2023-05" db="EMBL/GenBank/DDBJ databases">
        <authorList>
            <person name="Du J."/>
        </authorList>
    </citation>
    <scope>NUCLEOTIDE SEQUENCE</scope>
    <source>
        <strain evidence="19">UMB1064</strain>
    </source>
</reference>
<keyword evidence="11 16" id="KW-1133">Transmembrane helix</keyword>
<feature type="transmembrane region" description="Helical" evidence="16">
    <location>
        <begin position="16"/>
        <end position="39"/>
    </location>
</feature>
<dbReference type="EMBL" id="JASOOY020000020">
    <property type="protein sequence ID" value="MEO3717042.1"/>
    <property type="molecule type" value="Genomic_DNA"/>
</dbReference>
<dbReference type="Gene3D" id="1.10.287.130">
    <property type="match status" value="1"/>
</dbReference>
<dbReference type="PROSITE" id="PS50109">
    <property type="entry name" value="HIS_KIN"/>
    <property type="match status" value="1"/>
</dbReference>
<feature type="domain" description="Histidine kinase" evidence="17">
    <location>
        <begin position="276"/>
        <end position="493"/>
    </location>
</feature>
<dbReference type="SMART" id="SM00388">
    <property type="entry name" value="HisKA"/>
    <property type="match status" value="1"/>
</dbReference>
<evidence type="ECO:0000256" key="11">
    <source>
        <dbReference type="ARBA" id="ARBA00022989"/>
    </source>
</evidence>
<evidence type="ECO:0000256" key="1">
    <source>
        <dbReference type="ARBA" id="ARBA00000085"/>
    </source>
</evidence>
<keyword evidence="7 16" id="KW-0812">Transmembrane</keyword>
<evidence type="ECO:0000259" key="17">
    <source>
        <dbReference type="PROSITE" id="PS50109"/>
    </source>
</evidence>
<keyword evidence="5" id="KW-0597">Phosphoprotein</keyword>
<dbReference type="CDD" id="cd00082">
    <property type="entry name" value="HisKA"/>
    <property type="match status" value="1"/>
</dbReference>
<dbReference type="FunFam" id="1.10.287.130:FF:000010">
    <property type="entry name" value="Two-component sensor histidine kinase"/>
    <property type="match status" value="1"/>
</dbReference>
<dbReference type="Pfam" id="PF00512">
    <property type="entry name" value="HisKA"/>
    <property type="match status" value="1"/>
</dbReference>
<dbReference type="PANTHER" id="PTHR43711">
    <property type="entry name" value="TWO-COMPONENT HISTIDINE KINASE"/>
    <property type="match status" value="1"/>
</dbReference>
<evidence type="ECO:0000256" key="13">
    <source>
        <dbReference type="ARBA" id="ARBA00023136"/>
    </source>
</evidence>
<dbReference type="RefSeq" id="WP_284825885.1">
    <property type="nucleotide sequence ID" value="NZ_JASOOY020000020.1"/>
</dbReference>
<feature type="compositionally biased region" description="Basic and acidic residues" evidence="15">
    <location>
        <begin position="536"/>
        <end position="557"/>
    </location>
</feature>
<dbReference type="SMART" id="SM00304">
    <property type="entry name" value="HAMP"/>
    <property type="match status" value="1"/>
</dbReference>
<dbReference type="Pfam" id="PF00672">
    <property type="entry name" value="HAMP"/>
    <property type="match status" value="1"/>
</dbReference>
<dbReference type="PANTHER" id="PTHR43711:SF1">
    <property type="entry name" value="HISTIDINE KINASE 1"/>
    <property type="match status" value="1"/>
</dbReference>
<dbReference type="InterPro" id="IPR003660">
    <property type="entry name" value="HAMP_dom"/>
</dbReference>
<keyword evidence="13 16" id="KW-0472">Membrane</keyword>
<dbReference type="Gene3D" id="3.30.565.10">
    <property type="entry name" value="Histidine kinase-like ATPase, C-terminal domain"/>
    <property type="match status" value="1"/>
</dbReference>
<evidence type="ECO:0000259" key="18">
    <source>
        <dbReference type="PROSITE" id="PS50885"/>
    </source>
</evidence>
<dbReference type="GO" id="GO:0005886">
    <property type="term" value="C:plasma membrane"/>
    <property type="evidence" value="ECO:0007669"/>
    <property type="project" value="UniProtKB-SubCell"/>
</dbReference>
<feature type="region of interest" description="Disordered" evidence="15">
    <location>
        <begin position="498"/>
        <end position="557"/>
    </location>
</feature>
<evidence type="ECO:0000256" key="14">
    <source>
        <dbReference type="ARBA" id="ARBA00035305"/>
    </source>
</evidence>
<organism evidence="19 20">
    <name type="scientific">Corynebacterium amycolatum</name>
    <dbReference type="NCBI Taxonomy" id="43765"/>
    <lineage>
        <taxon>Bacteria</taxon>
        <taxon>Bacillati</taxon>
        <taxon>Actinomycetota</taxon>
        <taxon>Actinomycetes</taxon>
        <taxon>Mycobacteriales</taxon>
        <taxon>Corynebacteriaceae</taxon>
        <taxon>Corynebacterium</taxon>
    </lineage>
</organism>
<sequence>MTWAVTLWRTSIQARILTSVVVLSAMVIAVLGFALATIVTQRLIDAKVTAADEEIDRARAVVEQAIENSSSNELQALLNVGRDALVNRAAGSGAAPLTSYEPLLVAPVPRGMVLASSPIKAEVPERLHEVVRQGQIAYQVRQVTDNRGDTYSALIIGSPTSTSVDGLELYLVTSMAAEESTIKLVRGLLAGATVVIMALLGGITWFFSNQVTTPVRSAAQIAQRFADGHLRERMVVQGEDDMARLAMSFNKMAESLSTQIRQLEEYGSLQRQFTSDVSHELRTPLTTVRMAADLIADGAEDLDPATRRAAELMNEELERFEMLLNDLLEISRHDAGVADLSAEKVDVRRCVDAAYQQVTVVAKETGTPIRFHLPDEPVMATVDSRRIERVLRNLMANAVDHSEGNPVDVTVRASDSAVSFTVVDHGVGLKPEQQELVFNRFWRADPSRVRRTGGTGLGLAIAREDAQLHGGELEAFGVPTVGSCFRLTVPLEPDASFGEHPLGLEVPPLPDQIPHQQEIGARELESDSIAPQVKSQDQDKGQRTSDSESRQAREEDI</sequence>
<dbReference type="NCBIfam" id="NF040691">
    <property type="entry name" value="MtrAB_MtrB"/>
    <property type="match status" value="1"/>
</dbReference>
<feature type="domain" description="HAMP" evidence="18">
    <location>
        <begin position="209"/>
        <end position="261"/>
    </location>
</feature>
<comment type="subcellular location">
    <subcellularLocation>
        <location evidence="2">Cell membrane</location>
        <topology evidence="2">Multi-pass membrane protein</topology>
    </subcellularLocation>
</comment>
<dbReference type="GO" id="GO:0000155">
    <property type="term" value="F:phosphorelay sensor kinase activity"/>
    <property type="evidence" value="ECO:0007669"/>
    <property type="project" value="InterPro"/>
</dbReference>
<dbReference type="SUPFAM" id="SSF55874">
    <property type="entry name" value="ATPase domain of HSP90 chaperone/DNA topoisomerase II/histidine kinase"/>
    <property type="match status" value="1"/>
</dbReference>
<evidence type="ECO:0000313" key="19">
    <source>
        <dbReference type="EMBL" id="MEO3717042.1"/>
    </source>
</evidence>
<evidence type="ECO:0000256" key="9">
    <source>
        <dbReference type="ARBA" id="ARBA00022777"/>
    </source>
</evidence>
<gene>
    <name evidence="19" type="primary">mtrB</name>
    <name evidence="19" type="ORF">QP460_005495</name>
</gene>
<evidence type="ECO:0000256" key="4">
    <source>
        <dbReference type="ARBA" id="ARBA00022475"/>
    </source>
</evidence>
<evidence type="ECO:0000256" key="12">
    <source>
        <dbReference type="ARBA" id="ARBA00023012"/>
    </source>
</evidence>
<dbReference type="CDD" id="cd00075">
    <property type="entry name" value="HATPase"/>
    <property type="match status" value="1"/>
</dbReference>
<evidence type="ECO:0000313" key="20">
    <source>
        <dbReference type="Proteomes" id="UP001223646"/>
    </source>
</evidence>
<dbReference type="InterPro" id="IPR050736">
    <property type="entry name" value="Sensor_HK_Regulatory"/>
</dbReference>
<dbReference type="InterPro" id="IPR004358">
    <property type="entry name" value="Sig_transdc_His_kin-like_C"/>
</dbReference>
<dbReference type="InterPro" id="IPR047669">
    <property type="entry name" value="MtrAB_MtrB"/>
</dbReference>
<dbReference type="FunFam" id="3.30.565.10:FF:000013">
    <property type="entry name" value="Two-component sensor histidine kinase"/>
    <property type="match status" value="1"/>
</dbReference>
<accession>A0AAW9STI0</accession>
<evidence type="ECO:0000256" key="8">
    <source>
        <dbReference type="ARBA" id="ARBA00022741"/>
    </source>
</evidence>
<dbReference type="Proteomes" id="UP001223646">
    <property type="component" value="Unassembled WGS sequence"/>
</dbReference>
<dbReference type="EC" id="2.7.13.3" evidence="3"/>
<dbReference type="InterPro" id="IPR005467">
    <property type="entry name" value="His_kinase_dom"/>
</dbReference>
<dbReference type="SMART" id="SM00387">
    <property type="entry name" value="HATPase_c"/>
    <property type="match status" value="1"/>
</dbReference>
<protein>
    <recommendedName>
        <fullName evidence="14">Sensor histidine kinase MtrB</fullName>
        <ecNumber evidence="3">2.7.13.3</ecNumber>
    </recommendedName>
</protein>
<dbReference type="SUPFAM" id="SSF47384">
    <property type="entry name" value="Homodimeric domain of signal transducing histidine kinase"/>
    <property type="match status" value="1"/>
</dbReference>
<evidence type="ECO:0000256" key="15">
    <source>
        <dbReference type="SAM" id="MobiDB-lite"/>
    </source>
</evidence>
<dbReference type="InterPro" id="IPR003594">
    <property type="entry name" value="HATPase_dom"/>
</dbReference>
<name>A0AAW9STI0_CORAY</name>
<evidence type="ECO:0000256" key="7">
    <source>
        <dbReference type="ARBA" id="ARBA00022692"/>
    </source>
</evidence>
<evidence type="ECO:0000256" key="2">
    <source>
        <dbReference type="ARBA" id="ARBA00004651"/>
    </source>
</evidence>
<proteinExistence type="predicted"/>
<dbReference type="AlphaFoldDB" id="A0AAW9STI0"/>
<evidence type="ECO:0000256" key="16">
    <source>
        <dbReference type="SAM" id="Phobius"/>
    </source>
</evidence>
<comment type="caution">
    <text evidence="19">The sequence shown here is derived from an EMBL/GenBank/DDBJ whole genome shotgun (WGS) entry which is preliminary data.</text>
</comment>
<keyword evidence="9 19" id="KW-0418">Kinase</keyword>
<keyword evidence="6" id="KW-0808">Transferase</keyword>
<dbReference type="PRINTS" id="PR00344">
    <property type="entry name" value="BCTRLSENSOR"/>
</dbReference>
<feature type="transmembrane region" description="Helical" evidence="16">
    <location>
        <begin position="184"/>
        <end position="207"/>
    </location>
</feature>
<comment type="catalytic activity">
    <reaction evidence="1">
        <text>ATP + protein L-histidine = ADP + protein N-phospho-L-histidine.</text>
        <dbReference type="EC" id="2.7.13.3"/>
    </reaction>
</comment>
<dbReference type="InterPro" id="IPR036890">
    <property type="entry name" value="HATPase_C_sf"/>
</dbReference>
<keyword evidence="12" id="KW-0902">Two-component regulatory system</keyword>
<dbReference type="PROSITE" id="PS50885">
    <property type="entry name" value="HAMP"/>
    <property type="match status" value="1"/>
</dbReference>
<dbReference type="Pfam" id="PF02518">
    <property type="entry name" value="HATPase_c"/>
    <property type="match status" value="1"/>
</dbReference>
<dbReference type="GO" id="GO:0005524">
    <property type="term" value="F:ATP binding"/>
    <property type="evidence" value="ECO:0007669"/>
    <property type="project" value="UniProtKB-KW"/>
</dbReference>
<keyword evidence="10" id="KW-0067">ATP-binding</keyword>
<evidence type="ECO:0000256" key="5">
    <source>
        <dbReference type="ARBA" id="ARBA00022553"/>
    </source>
</evidence>
<dbReference type="CDD" id="cd06225">
    <property type="entry name" value="HAMP"/>
    <property type="match status" value="1"/>
</dbReference>
<reference evidence="19" key="2">
    <citation type="submission" date="2024-05" db="EMBL/GenBank/DDBJ databases">
        <authorList>
            <person name="Wolfe A."/>
        </authorList>
    </citation>
    <scope>NUCLEOTIDE SEQUENCE</scope>
    <source>
        <strain evidence="19">UMB1064</strain>
    </source>
</reference>
<evidence type="ECO:0000256" key="3">
    <source>
        <dbReference type="ARBA" id="ARBA00012438"/>
    </source>
</evidence>
<evidence type="ECO:0000256" key="6">
    <source>
        <dbReference type="ARBA" id="ARBA00022679"/>
    </source>
</evidence>
<keyword evidence="4" id="KW-1003">Cell membrane</keyword>
<dbReference type="SUPFAM" id="SSF158472">
    <property type="entry name" value="HAMP domain-like"/>
    <property type="match status" value="1"/>
</dbReference>
<keyword evidence="8" id="KW-0547">Nucleotide-binding</keyword>
<evidence type="ECO:0000256" key="10">
    <source>
        <dbReference type="ARBA" id="ARBA00022840"/>
    </source>
</evidence>
<dbReference type="InterPro" id="IPR036097">
    <property type="entry name" value="HisK_dim/P_sf"/>
</dbReference>
<dbReference type="Gene3D" id="6.10.340.10">
    <property type="match status" value="1"/>
</dbReference>